<name>A0A0G4PY55_PENC3</name>
<organism evidence="1 2">
    <name type="scientific">Penicillium camemberti (strain FM 013)</name>
    <dbReference type="NCBI Taxonomy" id="1429867"/>
    <lineage>
        <taxon>Eukaryota</taxon>
        <taxon>Fungi</taxon>
        <taxon>Dikarya</taxon>
        <taxon>Ascomycota</taxon>
        <taxon>Pezizomycotina</taxon>
        <taxon>Eurotiomycetes</taxon>
        <taxon>Eurotiomycetidae</taxon>
        <taxon>Eurotiales</taxon>
        <taxon>Aspergillaceae</taxon>
        <taxon>Penicillium</taxon>
    </lineage>
</organism>
<protein>
    <submittedName>
        <fullName evidence="1">Str. FM013</fullName>
    </submittedName>
</protein>
<accession>A0A0G4PY55</accession>
<dbReference type="EMBL" id="HG793312">
    <property type="protein sequence ID" value="CRL31403.1"/>
    <property type="molecule type" value="Genomic_DNA"/>
</dbReference>
<dbReference type="AlphaFoldDB" id="A0A0G4PY55"/>
<gene>
    <name evidence="1" type="ORF">PCAMFM013_S3Jg000014</name>
</gene>
<proteinExistence type="predicted"/>
<dbReference type="Proteomes" id="UP000053732">
    <property type="component" value="Unassembled WGS sequence"/>
</dbReference>
<reference evidence="1 2" key="1">
    <citation type="journal article" date="2014" name="Nat. Commun.">
        <title>Multiple recent horizontal transfers of a large genomic region in cheese making fungi.</title>
        <authorList>
            <person name="Cheeseman K."/>
            <person name="Ropars J."/>
            <person name="Renault P."/>
            <person name="Dupont J."/>
            <person name="Gouzy J."/>
            <person name="Branca A."/>
            <person name="Abraham A.L."/>
            <person name="Ceppi M."/>
            <person name="Conseiller E."/>
            <person name="Debuchy R."/>
            <person name="Malagnac F."/>
            <person name="Goarin A."/>
            <person name="Silar P."/>
            <person name="Lacoste S."/>
            <person name="Sallet E."/>
            <person name="Bensimon A."/>
            <person name="Giraud T."/>
            <person name="Brygoo Y."/>
        </authorList>
    </citation>
    <scope>NUCLEOTIDE SEQUENCE [LARGE SCALE GENOMIC DNA]</scope>
    <source>
        <strain evidence="2">FM 013</strain>
    </source>
</reference>
<evidence type="ECO:0000313" key="2">
    <source>
        <dbReference type="Proteomes" id="UP000053732"/>
    </source>
</evidence>
<evidence type="ECO:0000313" key="1">
    <source>
        <dbReference type="EMBL" id="CRL31403.1"/>
    </source>
</evidence>
<sequence>MSASYSPRLPLQHPLSPSPFPHPFSGYEDLFPIRCRFWSNKQEAAVSKSHGCNNRIFIEDLSVKESVQSRVPHDEEVPMMHLWSNYTPVPKAQRRP</sequence>
<keyword evidence="2" id="KW-1185">Reference proteome</keyword>